<gene>
    <name evidence="1" type="ORF">HUG10_11740</name>
</gene>
<reference evidence="1 2" key="1">
    <citation type="submission" date="2020-07" db="EMBL/GenBank/DDBJ databases">
        <title>Gai3-2, isolated from salt lake.</title>
        <authorList>
            <person name="Cui H."/>
            <person name="Shi X."/>
        </authorList>
    </citation>
    <scope>NUCLEOTIDE SEQUENCE [LARGE SCALE GENOMIC DNA]</scope>
    <source>
        <strain evidence="1 2">Gai3-2</strain>
    </source>
</reference>
<evidence type="ECO:0000313" key="2">
    <source>
        <dbReference type="Proteomes" id="UP000509750"/>
    </source>
</evidence>
<dbReference type="EMBL" id="CP058529">
    <property type="protein sequence ID" value="QLG28180.1"/>
    <property type="molecule type" value="Genomic_DNA"/>
</dbReference>
<dbReference type="Proteomes" id="UP000509750">
    <property type="component" value="Chromosome"/>
</dbReference>
<sequence length="51" mass="5532">MASTEPVDCGDNASHELVAEEQRRVNVDQMDGINTVGEMMARRALTAPEGE</sequence>
<keyword evidence="2" id="KW-1185">Reference proteome</keyword>
<protein>
    <submittedName>
        <fullName evidence="1">Uncharacterized protein</fullName>
    </submittedName>
</protein>
<accession>A0A7D5KUZ4</accession>
<dbReference type="GeneID" id="56029515"/>
<evidence type="ECO:0000313" key="1">
    <source>
        <dbReference type="EMBL" id="QLG28180.1"/>
    </source>
</evidence>
<name>A0A7D5KUZ4_9EURY</name>
<dbReference type="AlphaFoldDB" id="A0A7D5KUZ4"/>
<organism evidence="1 2">
    <name type="scientific">Halorarum halophilum</name>
    <dbReference type="NCBI Taxonomy" id="2743090"/>
    <lineage>
        <taxon>Archaea</taxon>
        <taxon>Methanobacteriati</taxon>
        <taxon>Methanobacteriota</taxon>
        <taxon>Stenosarchaea group</taxon>
        <taxon>Halobacteria</taxon>
        <taxon>Halobacteriales</taxon>
        <taxon>Haloferacaceae</taxon>
        <taxon>Halorarum</taxon>
    </lineage>
</organism>
<dbReference type="RefSeq" id="WP_179169755.1">
    <property type="nucleotide sequence ID" value="NZ_CP058529.1"/>
</dbReference>
<dbReference type="KEGG" id="halg:HUG10_11740"/>
<proteinExistence type="predicted"/>